<dbReference type="AlphaFoldDB" id="A0A1G5B1C4"/>
<dbReference type="SUPFAM" id="SSF51120">
    <property type="entry name" value="beta-Roll"/>
    <property type="match status" value="1"/>
</dbReference>
<dbReference type="PRINTS" id="PR00313">
    <property type="entry name" value="CABNDNGRPT"/>
</dbReference>
<dbReference type="STRING" id="549386.SAMN02927923_00092"/>
<name>A0A1G5B1C4_9HYPH</name>
<evidence type="ECO:0000256" key="1">
    <source>
        <dbReference type="ARBA" id="ARBA00004613"/>
    </source>
</evidence>
<dbReference type="EMBL" id="FMVJ01000002">
    <property type="protein sequence ID" value="SCX83914.1"/>
    <property type="molecule type" value="Genomic_DNA"/>
</dbReference>
<evidence type="ECO:0000256" key="2">
    <source>
        <dbReference type="ARBA" id="ARBA00022525"/>
    </source>
</evidence>
<evidence type="ECO:0000313" key="3">
    <source>
        <dbReference type="EMBL" id="SCX83914.1"/>
    </source>
</evidence>
<dbReference type="RefSeq" id="WP_091128030.1">
    <property type="nucleotide sequence ID" value="NZ_FMVJ01000002.1"/>
</dbReference>
<dbReference type="Pfam" id="PF00353">
    <property type="entry name" value="HemolysinCabind"/>
    <property type="match status" value="2"/>
</dbReference>
<dbReference type="InterPro" id="IPR011049">
    <property type="entry name" value="Serralysin-like_metalloprot_C"/>
</dbReference>
<sequence length="294" mass="31524">MAIFQAFNAAGVGFNMSSTSPSGWSFVGVDPFIETVNTYDDGYTAVFDVNGSDVIDQYTAWYSSNGYDIVIHDLLYENFGSDVLLIKDLNLYTNTDELDAYDWYMVLNAGHDIFYGNDYADVIRGGNGNDQIYSYGGDDILFGDAGSDKLYGGHGDDDLYGGTGRDVLNGGSGSDYLSGGLDNDTLTGGAGRDYFVFDAKPSRNNVDRITDFKPADDTIALDNRIFTKLGPDGWLSGSAFRIGKAAADSTDRIIYDKGTGALLYDADGKGGIAAIKIAQLNAGLGISKADFFVL</sequence>
<dbReference type="Proteomes" id="UP000199569">
    <property type="component" value="Unassembled WGS sequence"/>
</dbReference>
<dbReference type="InterPro" id="IPR018511">
    <property type="entry name" value="Hemolysin-typ_Ca-bd_CS"/>
</dbReference>
<proteinExistence type="predicted"/>
<keyword evidence="4" id="KW-1185">Reference proteome</keyword>
<dbReference type="OrthoDB" id="5380561at2"/>
<protein>
    <submittedName>
        <fullName evidence="3">Hemolysin-type calcium-binding repeat-containing protein</fullName>
    </submittedName>
</protein>
<reference evidence="3 4" key="1">
    <citation type="submission" date="2016-10" db="EMBL/GenBank/DDBJ databases">
        <authorList>
            <person name="de Groot N.N."/>
        </authorList>
    </citation>
    <scope>NUCLEOTIDE SEQUENCE [LARGE SCALE GENOMIC DNA]</scope>
    <source>
        <strain evidence="3 4">CGMCC 1.7666</strain>
    </source>
</reference>
<dbReference type="InterPro" id="IPR050557">
    <property type="entry name" value="RTX_toxin/Mannuronan_C5-epim"/>
</dbReference>
<dbReference type="GO" id="GO:0005576">
    <property type="term" value="C:extracellular region"/>
    <property type="evidence" value="ECO:0007669"/>
    <property type="project" value="UniProtKB-SubCell"/>
</dbReference>
<dbReference type="GO" id="GO:0005509">
    <property type="term" value="F:calcium ion binding"/>
    <property type="evidence" value="ECO:0007669"/>
    <property type="project" value="InterPro"/>
</dbReference>
<dbReference type="InterPro" id="IPR001343">
    <property type="entry name" value="Hemolysn_Ca-bd"/>
</dbReference>
<accession>A0A1G5B1C4</accession>
<gene>
    <name evidence="3" type="ORF">SAMN02927923_00092</name>
</gene>
<organism evidence="3 4">
    <name type="scientific">Microvirga guangxiensis</name>
    <dbReference type="NCBI Taxonomy" id="549386"/>
    <lineage>
        <taxon>Bacteria</taxon>
        <taxon>Pseudomonadati</taxon>
        <taxon>Pseudomonadota</taxon>
        <taxon>Alphaproteobacteria</taxon>
        <taxon>Hyphomicrobiales</taxon>
        <taxon>Methylobacteriaceae</taxon>
        <taxon>Microvirga</taxon>
    </lineage>
</organism>
<dbReference type="PROSITE" id="PS00330">
    <property type="entry name" value="HEMOLYSIN_CALCIUM"/>
    <property type="match status" value="2"/>
</dbReference>
<keyword evidence="2" id="KW-0964">Secreted</keyword>
<comment type="subcellular location">
    <subcellularLocation>
        <location evidence="1">Secreted</location>
    </subcellularLocation>
</comment>
<dbReference type="PANTHER" id="PTHR38340:SF1">
    <property type="entry name" value="S-LAYER PROTEIN"/>
    <property type="match status" value="1"/>
</dbReference>
<dbReference type="Gene3D" id="2.150.10.10">
    <property type="entry name" value="Serralysin-like metalloprotease, C-terminal"/>
    <property type="match status" value="2"/>
</dbReference>
<dbReference type="PANTHER" id="PTHR38340">
    <property type="entry name" value="S-LAYER PROTEIN"/>
    <property type="match status" value="1"/>
</dbReference>
<evidence type="ECO:0000313" key="4">
    <source>
        <dbReference type="Proteomes" id="UP000199569"/>
    </source>
</evidence>